<dbReference type="Pfam" id="PF07831">
    <property type="entry name" value="PYNP_C"/>
    <property type="match status" value="1"/>
</dbReference>
<dbReference type="InterPro" id="IPR013102">
    <property type="entry name" value="PYNP_C"/>
</dbReference>
<dbReference type="Pfam" id="PF00591">
    <property type="entry name" value="Glycos_transf_3"/>
    <property type="match status" value="1"/>
</dbReference>
<dbReference type="InterPro" id="IPR000312">
    <property type="entry name" value="Glycosyl_Trfase_fam3"/>
</dbReference>
<dbReference type="NCBIfam" id="NF004490">
    <property type="entry name" value="PRK05820.1"/>
    <property type="match status" value="1"/>
</dbReference>
<dbReference type="InterPro" id="IPR036566">
    <property type="entry name" value="PYNP-like_C_sf"/>
</dbReference>
<keyword evidence="5 7" id="KW-0808">Transferase</keyword>
<dbReference type="GO" id="GO:0005829">
    <property type="term" value="C:cytosol"/>
    <property type="evidence" value="ECO:0007669"/>
    <property type="project" value="TreeGrafter"/>
</dbReference>
<comment type="similarity">
    <text evidence="1 7">Belongs to the thymidine/pyrimidine-nucleoside phosphorylase family.</text>
</comment>
<organism evidence="9 10">
    <name type="scientific">Pontivivens insulae</name>
    <dbReference type="NCBI Taxonomy" id="1639689"/>
    <lineage>
        <taxon>Bacteria</taxon>
        <taxon>Pseudomonadati</taxon>
        <taxon>Pseudomonadota</taxon>
        <taxon>Alphaproteobacteria</taxon>
        <taxon>Rhodobacterales</taxon>
        <taxon>Paracoccaceae</taxon>
        <taxon>Pontivivens</taxon>
    </lineage>
</organism>
<dbReference type="GO" id="GO:0046104">
    <property type="term" value="P:thymidine metabolic process"/>
    <property type="evidence" value="ECO:0007669"/>
    <property type="project" value="UniProtKB-UniRule"/>
</dbReference>
<dbReference type="PANTHER" id="PTHR10515">
    <property type="entry name" value="THYMIDINE PHOSPHORYLASE"/>
    <property type="match status" value="1"/>
</dbReference>
<dbReference type="InterPro" id="IPR000053">
    <property type="entry name" value="Thymidine/pyrmidine_PPase"/>
</dbReference>
<comment type="catalytic activity">
    <reaction evidence="6 7">
        <text>thymidine + phosphate = 2-deoxy-alpha-D-ribose 1-phosphate + thymine</text>
        <dbReference type="Rhea" id="RHEA:16037"/>
        <dbReference type="ChEBI" id="CHEBI:17748"/>
        <dbReference type="ChEBI" id="CHEBI:17821"/>
        <dbReference type="ChEBI" id="CHEBI:43474"/>
        <dbReference type="ChEBI" id="CHEBI:57259"/>
        <dbReference type="EC" id="2.4.2.4"/>
    </reaction>
</comment>
<evidence type="ECO:0000313" key="10">
    <source>
        <dbReference type="Proteomes" id="UP000244932"/>
    </source>
</evidence>
<dbReference type="AlphaFoldDB" id="A0A2R8ADP5"/>
<comment type="function">
    <text evidence="7">The enzymes which catalyze the reversible phosphorolysis of pyrimidine nucleosides are involved in the degradation of these compounds and in their utilization as carbon and energy sources, or in the rescue of pyrimidine bases for nucleotide synthesis.</text>
</comment>
<dbReference type="InterPro" id="IPR017872">
    <property type="entry name" value="Pyrmidine_PPase_CS"/>
</dbReference>
<name>A0A2R8ADP5_9RHOB</name>
<dbReference type="PIRSF" id="PIRSF000478">
    <property type="entry name" value="TP_PyNP"/>
    <property type="match status" value="1"/>
</dbReference>
<comment type="subunit">
    <text evidence="2 7">Homodimer.</text>
</comment>
<evidence type="ECO:0000256" key="5">
    <source>
        <dbReference type="ARBA" id="ARBA00022679"/>
    </source>
</evidence>
<accession>A0A2R8ADP5</accession>
<dbReference type="InterPro" id="IPR013465">
    <property type="entry name" value="Thymidine_Pase"/>
</dbReference>
<evidence type="ECO:0000256" key="1">
    <source>
        <dbReference type="ARBA" id="ARBA00006915"/>
    </source>
</evidence>
<dbReference type="OrthoDB" id="9763887at2"/>
<evidence type="ECO:0000256" key="2">
    <source>
        <dbReference type="ARBA" id="ARBA00011738"/>
    </source>
</evidence>
<evidence type="ECO:0000313" key="9">
    <source>
        <dbReference type="EMBL" id="SPF30339.1"/>
    </source>
</evidence>
<dbReference type="EC" id="2.4.2.4" evidence="3 7"/>
<dbReference type="PANTHER" id="PTHR10515:SF0">
    <property type="entry name" value="THYMIDINE PHOSPHORYLASE"/>
    <property type="match status" value="1"/>
</dbReference>
<dbReference type="SUPFAM" id="SSF54680">
    <property type="entry name" value="Pyrimidine nucleoside phosphorylase C-terminal domain"/>
    <property type="match status" value="1"/>
</dbReference>
<dbReference type="RefSeq" id="WP_108783033.1">
    <property type="nucleotide sequence ID" value="NZ_OMKW01000003.1"/>
</dbReference>
<dbReference type="InterPro" id="IPR035902">
    <property type="entry name" value="Nuc_phospho_transferase"/>
</dbReference>
<dbReference type="GO" id="GO:0004645">
    <property type="term" value="F:1,4-alpha-oligoglucan phosphorylase activity"/>
    <property type="evidence" value="ECO:0007669"/>
    <property type="project" value="InterPro"/>
</dbReference>
<dbReference type="EMBL" id="OMKW01000003">
    <property type="protein sequence ID" value="SPF30339.1"/>
    <property type="molecule type" value="Genomic_DNA"/>
</dbReference>
<evidence type="ECO:0000259" key="8">
    <source>
        <dbReference type="SMART" id="SM00941"/>
    </source>
</evidence>
<protein>
    <recommendedName>
        <fullName evidence="3 7">Thymidine phosphorylase</fullName>
        <ecNumber evidence="3 7">2.4.2.4</ecNumber>
    </recommendedName>
    <alternativeName>
        <fullName evidence="7">TdRPase</fullName>
    </alternativeName>
</protein>
<evidence type="ECO:0000256" key="6">
    <source>
        <dbReference type="ARBA" id="ARBA00048550"/>
    </source>
</evidence>
<dbReference type="NCBIfam" id="TIGR02644">
    <property type="entry name" value="Y_phosphoryl"/>
    <property type="match status" value="1"/>
</dbReference>
<evidence type="ECO:0000256" key="7">
    <source>
        <dbReference type="HAMAP-Rule" id="MF_01628"/>
    </source>
</evidence>
<feature type="domain" description="Pyrimidine nucleoside phosphorylase C-terminal" evidence="8">
    <location>
        <begin position="346"/>
        <end position="420"/>
    </location>
</feature>
<dbReference type="HAMAP" id="MF_01628">
    <property type="entry name" value="Thymid_phosp"/>
    <property type="match status" value="1"/>
</dbReference>
<dbReference type="Gene3D" id="3.40.1030.10">
    <property type="entry name" value="Nucleoside phosphorylase/phosphoribosyltransferase catalytic domain"/>
    <property type="match status" value="1"/>
</dbReference>
<dbReference type="SMART" id="SM00941">
    <property type="entry name" value="PYNP_C"/>
    <property type="match status" value="1"/>
</dbReference>
<dbReference type="Pfam" id="PF02885">
    <property type="entry name" value="Glycos_trans_3N"/>
    <property type="match status" value="1"/>
</dbReference>
<dbReference type="Proteomes" id="UP000244932">
    <property type="component" value="Unassembled WGS sequence"/>
</dbReference>
<reference evidence="9 10" key="1">
    <citation type="submission" date="2018-03" db="EMBL/GenBank/DDBJ databases">
        <authorList>
            <person name="Keele B.F."/>
        </authorList>
    </citation>
    <scope>NUCLEOTIDE SEQUENCE [LARGE SCALE GENOMIC DNA]</scope>
    <source>
        <strain evidence="9 10">CeCT 8812</strain>
    </source>
</reference>
<dbReference type="GO" id="GO:0009032">
    <property type="term" value="F:thymidine phosphorylase activity"/>
    <property type="evidence" value="ECO:0007669"/>
    <property type="project" value="UniProtKB-UniRule"/>
</dbReference>
<sequence length="435" mass="45742">MLPQEVIAKKRDGDALSTEEVRFFVKGLHDESITEGQVGAMAMAVLLNGMSMEERVALTLAMRDSGTVIPWDLDGPVIDKHSTGGVGDNVSLMLAPALAACGAYVPMISGRGLGHTGGTLDKFDAIPGYRTQPDLDELKRVTRQVGCAIIGQTPDIAPADKRFYGIRDVTGTVESIDLITASILSKKLAAGLDALVLDVKVGSGAFMATAEDADGLARSLVEVANGAGCKTSAIITDMNEPLATAAGNALEMLNAVRFLKMEEIDSRLWDVTVALGGQALYLAKIATSAAAGEEKMRTAFESGQAAEKFGQMVTALGGPSDFMDRPEAHLAHAAVVREVIADKPGFVSRINTKAVGLAVVELGGGRVRAADPIDYAVGLDMLAGRGMRVDAEQPIARIHAASEQDADRAEARLRTAYQVSETPSQDLPLEKGRIG</sequence>
<keyword evidence="4 7" id="KW-0328">Glycosyltransferase</keyword>
<dbReference type="Gene3D" id="1.20.970.10">
    <property type="entry name" value="Transferase, Pyrimidine Nucleoside Phosphorylase, Chain C"/>
    <property type="match status" value="1"/>
</dbReference>
<comment type="pathway">
    <text evidence="7">Pyrimidine metabolism; dTMP biosynthesis via salvage pathway; dTMP from thymine: step 1/2.</text>
</comment>
<dbReference type="UniPathway" id="UPA00578">
    <property type="reaction ID" value="UER00638"/>
</dbReference>
<evidence type="ECO:0000256" key="3">
    <source>
        <dbReference type="ARBA" id="ARBA00011892"/>
    </source>
</evidence>
<dbReference type="InterPro" id="IPR018090">
    <property type="entry name" value="Pyrmidine_PPas_bac/euk"/>
</dbReference>
<proteinExistence type="inferred from homology"/>
<dbReference type="InterPro" id="IPR036320">
    <property type="entry name" value="Glycosyl_Trfase_fam3_N_dom_sf"/>
</dbReference>
<dbReference type="SUPFAM" id="SSF52418">
    <property type="entry name" value="Nucleoside phosphorylase/phosphoribosyltransferase catalytic domain"/>
    <property type="match status" value="1"/>
</dbReference>
<dbReference type="InterPro" id="IPR017459">
    <property type="entry name" value="Glycosyl_Trfase_fam3_N_dom"/>
</dbReference>
<dbReference type="PROSITE" id="PS00647">
    <property type="entry name" value="THYMID_PHOSPHORYLASE"/>
    <property type="match status" value="1"/>
</dbReference>
<gene>
    <name evidence="7 9" type="primary">deoA</name>
    <name evidence="9" type="ORF">POI8812_02675</name>
</gene>
<dbReference type="FunFam" id="3.40.1030.10:FF:000003">
    <property type="entry name" value="Pyrimidine-nucleoside phosphorylase"/>
    <property type="match status" value="1"/>
</dbReference>
<dbReference type="Gene3D" id="3.90.1170.30">
    <property type="entry name" value="Pyrimidine nucleoside phosphorylase-like, C-terminal domain"/>
    <property type="match status" value="1"/>
</dbReference>
<keyword evidence="10" id="KW-1185">Reference proteome</keyword>
<evidence type="ECO:0000256" key="4">
    <source>
        <dbReference type="ARBA" id="ARBA00022676"/>
    </source>
</evidence>
<dbReference type="GO" id="GO:0006206">
    <property type="term" value="P:pyrimidine nucleobase metabolic process"/>
    <property type="evidence" value="ECO:0007669"/>
    <property type="project" value="InterPro"/>
</dbReference>
<dbReference type="NCBIfam" id="TIGR02643">
    <property type="entry name" value="T_phosphoryl"/>
    <property type="match status" value="1"/>
</dbReference>
<dbReference type="SUPFAM" id="SSF47648">
    <property type="entry name" value="Nucleoside phosphorylase/phosphoribosyltransferase N-terminal domain"/>
    <property type="match status" value="1"/>
</dbReference>